<feature type="transmembrane region" description="Helical" evidence="7">
    <location>
        <begin position="38"/>
        <end position="58"/>
    </location>
</feature>
<feature type="transmembrane region" description="Helical" evidence="7">
    <location>
        <begin position="214"/>
        <end position="233"/>
    </location>
</feature>
<sequence>MALFPTTRSHSYVRNQRLQYDWSLRGIRWGDFFRYQHWGGILLIIPAAVVAGLSHWTFQQNPTVRQALLYDATISYPIVEKEAVSNALAVAFNWIAFAVAILVIELGVFWRQHSLTVALAGILHQAWCCAINFVIVVAISETTKSFSGDLRPDFLARCQPAPPEGSPPGGRVSNHISDAAVPLSAVHLGDIASCTNPNLDTVRQGRFAFPSGHASNSMSVAWYTVLYLVWSLYLRSDAPYPRRLYWGSSFWGRLVGEVMHALAYGFIVLCLCLSWYIGATRFWDHLHSIADIIGGFVVAVIFTTPFVIKAVGLHTAMRNRIDGDLDSKTAVLSPAGPDDVAAYPNTHNAGVGGNVMQHAAGGNGMQPPLLPVATSPAPHPAAGQWHASHTAAGWQGGAHSPQDAGRHAAQLAGHQLAGNGRQAGVTGSSGDAVLEMPRR</sequence>
<keyword evidence="4 7" id="KW-1133">Transmembrane helix</keyword>
<dbReference type="Proteomes" id="UP001244341">
    <property type="component" value="Chromosome 4b"/>
</dbReference>
<dbReference type="InterPro" id="IPR000326">
    <property type="entry name" value="PAP2/HPO"/>
</dbReference>
<evidence type="ECO:0000256" key="1">
    <source>
        <dbReference type="ARBA" id="ARBA00004141"/>
    </source>
</evidence>
<protein>
    <recommendedName>
        <fullName evidence="8">Phosphatidic acid phosphatase type 2/haloperoxidase domain-containing protein</fullName>
    </recommendedName>
</protein>
<dbReference type="SMART" id="SM00014">
    <property type="entry name" value="acidPPc"/>
    <property type="match status" value="1"/>
</dbReference>
<organism evidence="9 10">
    <name type="scientific">Tetradesmus obliquus</name>
    <name type="common">Green alga</name>
    <name type="synonym">Acutodesmus obliquus</name>
    <dbReference type="NCBI Taxonomy" id="3088"/>
    <lineage>
        <taxon>Eukaryota</taxon>
        <taxon>Viridiplantae</taxon>
        <taxon>Chlorophyta</taxon>
        <taxon>core chlorophytes</taxon>
        <taxon>Chlorophyceae</taxon>
        <taxon>CS clade</taxon>
        <taxon>Sphaeropleales</taxon>
        <taxon>Scenedesmaceae</taxon>
        <taxon>Tetradesmus</taxon>
    </lineage>
</organism>
<dbReference type="EMBL" id="CP126211">
    <property type="protein sequence ID" value="WIA13137.1"/>
    <property type="molecule type" value="Genomic_DNA"/>
</dbReference>
<comment type="subcellular location">
    <subcellularLocation>
        <location evidence="1">Membrane</location>
        <topology evidence="1">Multi-pass membrane protein</topology>
    </subcellularLocation>
</comment>
<evidence type="ECO:0000256" key="2">
    <source>
        <dbReference type="ARBA" id="ARBA00008816"/>
    </source>
</evidence>
<evidence type="ECO:0000256" key="3">
    <source>
        <dbReference type="ARBA" id="ARBA00022692"/>
    </source>
</evidence>
<dbReference type="SUPFAM" id="SSF48317">
    <property type="entry name" value="Acid phosphatase/Vanadium-dependent haloperoxidase"/>
    <property type="match status" value="1"/>
</dbReference>
<proteinExistence type="inferred from homology"/>
<evidence type="ECO:0000256" key="5">
    <source>
        <dbReference type="ARBA" id="ARBA00023136"/>
    </source>
</evidence>
<accession>A0ABY8TVX1</accession>
<evidence type="ECO:0000256" key="7">
    <source>
        <dbReference type="SAM" id="Phobius"/>
    </source>
</evidence>
<gene>
    <name evidence="9" type="ORF">OEZ85_006731</name>
</gene>
<feature type="transmembrane region" description="Helical" evidence="7">
    <location>
        <begin position="254"/>
        <end position="277"/>
    </location>
</feature>
<evidence type="ECO:0000256" key="4">
    <source>
        <dbReference type="ARBA" id="ARBA00022989"/>
    </source>
</evidence>
<feature type="domain" description="Phosphatidic acid phosphatase type 2/haloperoxidase" evidence="8">
    <location>
        <begin position="126"/>
        <end position="307"/>
    </location>
</feature>
<evidence type="ECO:0000313" key="10">
    <source>
        <dbReference type="Proteomes" id="UP001244341"/>
    </source>
</evidence>
<feature type="transmembrane region" description="Helical" evidence="7">
    <location>
        <begin position="117"/>
        <end position="139"/>
    </location>
</feature>
<feature type="transmembrane region" description="Helical" evidence="7">
    <location>
        <begin position="91"/>
        <end position="110"/>
    </location>
</feature>
<dbReference type="InterPro" id="IPR036938">
    <property type="entry name" value="PAP2/HPO_sf"/>
</dbReference>
<comment type="similarity">
    <text evidence="2">Belongs to the PA-phosphatase related phosphoesterase family.</text>
</comment>
<keyword evidence="5 7" id="KW-0472">Membrane</keyword>
<dbReference type="PANTHER" id="PTHR10165:SF35">
    <property type="entry name" value="RE23632P"/>
    <property type="match status" value="1"/>
</dbReference>
<evidence type="ECO:0000313" key="9">
    <source>
        <dbReference type="EMBL" id="WIA13137.1"/>
    </source>
</evidence>
<dbReference type="Gene3D" id="1.20.144.10">
    <property type="entry name" value="Phosphatidic acid phosphatase type 2/haloperoxidase"/>
    <property type="match status" value="1"/>
</dbReference>
<feature type="transmembrane region" description="Helical" evidence="7">
    <location>
        <begin position="289"/>
        <end position="308"/>
    </location>
</feature>
<name>A0ABY8TVX1_TETOB</name>
<reference evidence="9 10" key="1">
    <citation type="submission" date="2023-05" db="EMBL/GenBank/DDBJ databases">
        <title>A 100% complete, gapless, phased diploid assembly of the Scenedesmus obliquus UTEX 3031 genome.</title>
        <authorList>
            <person name="Biondi T.C."/>
            <person name="Hanschen E.R."/>
            <person name="Kwon T."/>
            <person name="Eng W."/>
            <person name="Kruse C.P.S."/>
            <person name="Koehler S.I."/>
            <person name="Kunde Y."/>
            <person name="Gleasner C.D."/>
            <person name="You Mak K.T."/>
            <person name="Polle J."/>
            <person name="Hovde B.T."/>
            <person name="Starkenburg S.R."/>
        </authorList>
    </citation>
    <scope>NUCLEOTIDE SEQUENCE [LARGE SCALE GENOMIC DNA]</scope>
    <source>
        <strain evidence="9 10">DOE0152z</strain>
    </source>
</reference>
<dbReference type="InterPro" id="IPR043216">
    <property type="entry name" value="PAP-like"/>
</dbReference>
<feature type="region of interest" description="Disordered" evidence="6">
    <location>
        <begin position="376"/>
        <end position="439"/>
    </location>
</feature>
<keyword evidence="10" id="KW-1185">Reference proteome</keyword>
<evidence type="ECO:0000259" key="8">
    <source>
        <dbReference type="SMART" id="SM00014"/>
    </source>
</evidence>
<dbReference type="PANTHER" id="PTHR10165">
    <property type="entry name" value="LIPID PHOSPHATE PHOSPHATASE"/>
    <property type="match status" value="1"/>
</dbReference>
<keyword evidence="3 7" id="KW-0812">Transmembrane</keyword>
<dbReference type="Pfam" id="PF01569">
    <property type="entry name" value="PAP2"/>
    <property type="match status" value="1"/>
</dbReference>
<evidence type="ECO:0000256" key="6">
    <source>
        <dbReference type="SAM" id="MobiDB-lite"/>
    </source>
</evidence>